<organism evidence="1 2">
    <name type="scientific">Ajellomyces capsulatus (strain H143)</name>
    <name type="common">Darling's disease fungus</name>
    <name type="synonym">Histoplasma capsulatum</name>
    <dbReference type="NCBI Taxonomy" id="544712"/>
    <lineage>
        <taxon>Eukaryota</taxon>
        <taxon>Fungi</taxon>
        <taxon>Dikarya</taxon>
        <taxon>Ascomycota</taxon>
        <taxon>Pezizomycotina</taxon>
        <taxon>Eurotiomycetes</taxon>
        <taxon>Eurotiomycetidae</taxon>
        <taxon>Onygenales</taxon>
        <taxon>Ajellomycetaceae</taxon>
        <taxon>Histoplasma</taxon>
    </lineage>
</organism>
<dbReference type="AlphaFoldDB" id="C6HBA2"/>
<dbReference type="HOGENOM" id="CLU_2721653_0_0_1"/>
<reference evidence="2" key="1">
    <citation type="submission" date="2009-05" db="EMBL/GenBank/DDBJ databases">
        <title>The genome sequence of Ajellomyces capsulatus strain H143.</title>
        <authorList>
            <person name="Champion M."/>
            <person name="Cuomo C.A."/>
            <person name="Ma L.-J."/>
            <person name="Henn M.R."/>
            <person name="Sil A."/>
            <person name="Goldman B."/>
            <person name="Young S.K."/>
            <person name="Kodira C.D."/>
            <person name="Zeng Q."/>
            <person name="Koehrsen M."/>
            <person name="Alvarado L."/>
            <person name="Berlin A.M."/>
            <person name="Borenstein D."/>
            <person name="Chen Z."/>
            <person name="Engels R."/>
            <person name="Freedman E."/>
            <person name="Gellesch M."/>
            <person name="Goldberg J."/>
            <person name="Griggs A."/>
            <person name="Gujja S."/>
            <person name="Heiman D.I."/>
            <person name="Hepburn T.A."/>
            <person name="Howarth C."/>
            <person name="Jen D."/>
            <person name="Larson L."/>
            <person name="Lewis B."/>
            <person name="Mehta T."/>
            <person name="Park D."/>
            <person name="Pearson M."/>
            <person name="Roberts A."/>
            <person name="Saif S."/>
            <person name="Shea T.D."/>
            <person name="Shenoy N."/>
            <person name="Sisk P."/>
            <person name="Stolte C."/>
            <person name="Sykes S."/>
            <person name="Walk T."/>
            <person name="White J."/>
            <person name="Yandava C."/>
            <person name="Klein B."/>
            <person name="McEwen J.G."/>
            <person name="Puccia R."/>
            <person name="Goldman G.H."/>
            <person name="Felipe M.S."/>
            <person name="Nino-Vega G."/>
            <person name="San-Blas G."/>
            <person name="Taylor J.W."/>
            <person name="Mendoza L."/>
            <person name="Galagan J.E."/>
            <person name="Nusbaum C."/>
            <person name="Birren B.W."/>
        </authorList>
    </citation>
    <scope>NUCLEOTIDE SEQUENCE [LARGE SCALE GENOMIC DNA]</scope>
    <source>
        <strain evidence="2">H143</strain>
    </source>
</reference>
<proteinExistence type="predicted"/>
<dbReference type="VEuPathDB" id="FungiDB:HCDG_03984"/>
<protein>
    <submittedName>
        <fullName evidence="1">Uncharacterized protein</fullName>
    </submittedName>
</protein>
<dbReference type="EMBL" id="GG692422">
    <property type="protein sequence ID" value="EER42525.1"/>
    <property type="molecule type" value="Genomic_DNA"/>
</dbReference>
<dbReference type="Proteomes" id="UP000002624">
    <property type="component" value="Unassembled WGS sequence"/>
</dbReference>
<sequence length="72" mass="8246">MPFNLEAKLRLRVQWLFKPSSKDPRDEKLPVGLVLASNLTHRAGCSSCNQQSQGDERQPPQMTWQLPLLTAW</sequence>
<accession>C6HBA2</accession>
<evidence type="ECO:0000313" key="1">
    <source>
        <dbReference type="EMBL" id="EER42525.1"/>
    </source>
</evidence>
<name>C6HBA2_AJECH</name>
<gene>
    <name evidence="1" type="ORF">HCDG_03984</name>
</gene>
<evidence type="ECO:0000313" key="2">
    <source>
        <dbReference type="Proteomes" id="UP000002624"/>
    </source>
</evidence>